<proteinExistence type="predicted"/>
<reference evidence="1 2" key="1">
    <citation type="submission" date="2017-11" db="EMBL/GenBank/DDBJ databases">
        <title>Complete genome of a free-living desiccation-tolerant cyanobacterium and its photosynthetic adaptation to extreme terrestrial habitat.</title>
        <authorList>
            <person name="Shang J."/>
        </authorList>
    </citation>
    <scope>NUCLEOTIDE SEQUENCE [LARGE SCALE GENOMIC DNA]</scope>
    <source>
        <strain evidence="1 2">CCNUN1</strain>
    </source>
</reference>
<dbReference type="Proteomes" id="UP000232003">
    <property type="component" value="Chromosome"/>
</dbReference>
<evidence type="ECO:0000313" key="2">
    <source>
        <dbReference type="Proteomes" id="UP000232003"/>
    </source>
</evidence>
<accession>A0A2K8SMD7</accession>
<dbReference type="EMBL" id="CP024785">
    <property type="protein sequence ID" value="AUB36599.1"/>
    <property type="molecule type" value="Genomic_DNA"/>
</dbReference>
<sequence length="50" mass="5615">MKKLHWNNFVISIPAKGFQIKKYPIAMEVGEAESITNAPCSMTNDSFVNL</sequence>
<name>A0A2K8SMD7_9NOSO</name>
<evidence type="ECO:0000313" key="1">
    <source>
        <dbReference type="EMBL" id="AUB36599.1"/>
    </source>
</evidence>
<gene>
    <name evidence="1" type="ORF">COO91_02518</name>
</gene>
<dbReference type="AlphaFoldDB" id="A0A2K8SMD7"/>
<dbReference type="KEGG" id="nfl:COO91_02518"/>
<organism evidence="1 2">
    <name type="scientific">Nostoc flagelliforme CCNUN1</name>
    <dbReference type="NCBI Taxonomy" id="2038116"/>
    <lineage>
        <taxon>Bacteria</taxon>
        <taxon>Bacillati</taxon>
        <taxon>Cyanobacteriota</taxon>
        <taxon>Cyanophyceae</taxon>
        <taxon>Nostocales</taxon>
        <taxon>Nostocaceae</taxon>
        <taxon>Nostoc</taxon>
    </lineage>
</organism>
<protein>
    <submittedName>
        <fullName evidence="1">Uncharacterized protein</fullName>
    </submittedName>
</protein>
<keyword evidence="2" id="KW-1185">Reference proteome</keyword>